<dbReference type="PROSITE" id="PS00138">
    <property type="entry name" value="SUBTILASE_SER"/>
    <property type="match status" value="1"/>
</dbReference>
<proteinExistence type="inferred from homology"/>
<dbReference type="InterPro" id="IPR000209">
    <property type="entry name" value="Peptidase_S8/S53_dom"/>
</dbReference>
<feature type="region of interest" description="Disordered" evidence="7">
    <location>
        <begin position="142"/>
        <end position="165"/>
    </location>
</feature>
<evidence type="ECO:0000256" key="2">
    <source>
        <dbReference type="ARBA" id="ARBA00022670"/>
    </source>
</evidence>
<dbReference type="PROSITE" id="PS51892">
    <property type="entry name" value="SUBTILASE"/>
    <property type="match status" value="1"/>
</dbReference>
<dbReference type="InterPro" id="IPR008979">
    <property type="entry name" value="Galactose-bd-like_sf"/>
</dbReference>
<dbReference type="Gene3D" id="2.60.120.380">
    <property type="match status" value="1"/>
</dbReference>
<feature type="domain" description="Peptidase S8/S53" evidence="8">
    <location>
        <begin position="116"/>
        <end position="406"/>
    </location>
</feature>
<evidence type="ECO:0000256" key="4">
    <source>
        <dbReference type="ARBA" id="ARBA00022801"/>
    </source>
</evidence>
<dbReference type="Gene3D" id="3.40.50.200">
    <property type="entry name" value="Peptidase S8/S53 domain"/>
    <property type="match status" value="1"/>
</dbReference>
<feature type="domain" description="Secretion system C-terminal sorting" evidence="9">
    <location>
        <begin position="568"/>
        <end position="637"/>
    </location>
</feature>
<evidence type="ECO:0000256" key="3">
    <source>
        <dbReference type="ARBA" id="ARBA00022729"/>
    </source>
</evidence>
<gene>
    <name evidence="10" type="ORF">J2X31_000960</name>
</gene>
<dbReference type="Proteomes" id="UP001255185">
    <property type="component" value="Unassembled WGS sequence"/>
</dbReference>
<keyword evidence="5 6" id="KW-0720">Serine protease</keyword>
<name>A0ABU1TLW6_9FLAO</name>
<organism evidence="10 11">
    <name type="scientific">Flavobacterium arsenatis</name>
    <dbReference type="NCBI Taxonomy" id="1484332"/>
    <lineage>
        <taxon>Bacteria</taxon>
        <taxon>Pseudomonadati</taxon>
        <taxon>Bacteroidota</taxon>
        <taxon>Flavobacteriia</taxon>
        <taxon>Flavobacteriales</taxon>
        <taxon>Flavobacteriaceae</taxon>
        <taxon>Flavobacterium</taxon>
    </lineage>
</organism>
<dbReference type="InterPro" id="IPR034058">
    <property type="entry name" value="TagA/B/C/D_pept_dom"/>
</dbReference>
<protein>
    <recommendedName>
        <fullName evidence="12">Peptidase S8</fullName>
    </recommendedName>
</protein>
<evidence type="ECO:0000313" key="11">
    <source>
        <dbReference type="Proteomes" id="UP001255185"/>
    </source>
</evidence>
<evidence type="ECO:0000256" key="1">
    <source>
        <dbReference type="ARBA" id="ARBA00011073"/>
    </source>
</evidence>
<dbReference type="NCBIfam" id="TIGR04183">
    <property type="entry name" value="Por_Secre_tail"/>
    <property type="match status" value="1"/>
</dbReference>
<dbReference type="Pfam" id="PF00082">
    <property type="entry name" value="Peptidase_S8"/>
    <property type="match status" value="1"/>
</dbReference>
<dbReference type="PANTHER" id="PTHR43806">
    <property type="entry name" value="PEPTIDASE S8"/>
    <property type="match status" value="1"/>
</dbReference>
<dbReference type="InterPro" id="IPR026444">
    <property type="entry name" value="Secre_tail"/>
</dbReference>
<dbReference type="PANTHER" id="PTHR43806:SF11">
    <property type="entry name" value="CEREVISIN-RELATED"/>
    <property type="match status" value="1"/>
</dbReference>
<dbReference type="InterPro" id="IPR022398">
    <property type="entry name" value="Peptidase_S8_His-AS"/>
</dbReference>
<dbReference type="PROSITE" id="PS00137">
    <property type="entry name" value="SUBTILASE_HIS"/>
    <property type="match status" value="1"/>
</dbReference>
<feature type="active site" description="Charge relay system" evidence="6">
    <location>
        <position position="352"/>
    </location>
</feature>
<evidence type="ECO:0008006" key="12">
    <source>
        <dbReference type="Google" id="ProtNLM"/>
    </source>
</evidence>
<evidence type="ECO:0000256" key="5">
    <source>
        <dbReference type="ARBA" id="ARBA00022825"/>
    </source>
</evidence>
<evidence type="ECO:0000256" key="7">
    <source>
        <dbReference type="SAM" id="MobiDB-lite"/>
    </source>
</evidence>
<keyword evidence="4 6" id="KW-0378">Hydrolase</keyword>
<dbReference type="SUPFAM" id="SSF52743">
    <property type="entry name" value="Subtilisin-like"/>
    <property type="match status" value="1"/>
</dbReference>
<evidence type="ECO:0000259" key="9">
    <source>
        <dbReference type="Pfam" id="PF18962"/>
    </source>
</evidence>
<feature type="active site" description="Charge relay system" evidence="6">
    <location>
        <position position="125"/>
    </location>
</feature>
<dbReference type="SUPFAM" id="SSF49785">
    <property type="entry name" value="Galactose-binding domain-like"/>
    <property type="match status" value="1"/>
</dbReference>
<sequence length="639" mass="68938">MNKSIFFGILLTTSLGLAQSENDREKISKSYNVERLEEVKSLLKKKEELRNARIENYIARNTSIQRAFQSNGVGYDLLDIIDDKPIYRATDNASCALASKTNSLYPGGELGLSLEGENMIVGVWDEGYARKAHTEFLNNAVPPVTRVSTPDTPNPNPATNLHGTHVTGTVGARGANASAKGMAPKATLKSYNWTNDETEATLEAAAGLLISNHSYGVPIVNDAGVQTAPAWMMGCYDSNARDWDLISYAAPYYLMVASAGNNGTTSYVGGLMTGYDKLTTDKNAKNNLVVANANPTLNPVTGQISNLVLNSTSSQGPSDDGRIKPDITTKGTSVLSTSNVDNTTYTTLTGTSMASPNAAGSLLLLQEHYHNLNDSYMRASTLKGLVCHTALDDNQRIGPDARFGWGFLDAKEAAQTITKDLNNEALILELELNALNPSYTTSFFVSNPEKLKATICWTDPAGNSQSNVLNSSVPALMNDLDLRITNGTETFFPWKLQLSNVSLAAIKGDNVVDNVERVDVSSTVTGQYTLTVTHKNSLISGSQNFSLILTGTGISLNRAESEFKALSIFPNPTNNILNFSIGNLAEINSISIIDVTGKVITPKFDLNAKTIDVSSLQSGVYFVRFDSEGQSLTRKFIKI</sequence>
<comment type="caution">
    <text evidence="10">The sequence shown here is derived from an EMBL/GenBank/DDBJ whole genome shotgun (WGS) entry which is preliminary data.</text>
</comment>
<keyword evidence="3" id="KW-0732">Signal</keyword>
<feature type="active site" description="Charge relay system" evidence="6">
    <location>
        <position position="162"/>
    </location>
</feature>
<dbReference type="CDD" id="cd04842">
    <property type="entry name" value="Peptidases_S8_Kp43_protease"/>
    <property type="match status" value="1"/>
</dbReference>
<dbReference type="InterPro" id="IPR015500">
    <property type="entry name" value="Peptidase_S8_subtilisin-rel"/>
</dbReference>
<evidence type="ECO:0000259" key="8">
    <source>
        <dbReference type="Pfam" id="PF00082"/>
    </source>
</evidence>
<dbReference type="Pfam" id="PF18962">
    <property type="entry name" value="Por_Secre_tail"/>
    <property type="match status" value="1"/>
</dbReference>
<dbReference type="InterPro" id="IPR023828">
    <property type="entry name" value="Peptidase_S8_Ser-AS"/>
</dbReference>
<comment type="similarity">
    <text evidence="1 6">Belongs to the peptidase S8 family.</text>
</comment>
<dbReference type="InterPro" id="IPR050131">
    <property type="entry name" value="Peptidase_S8_subtilisin-like"/>
</dbReference>
<keyword evidence="2 6" id="KW-0645">Protease</keyword>
<dbReference type="EMBL" id="JAVDVI010000003">
    <property type="protein sequence ID" value="MDR6966960.1"/>
    <property type="molecule type" value="Genomic_DNA"/>
</dbReference>
<dbReference type="PRINTS" id="PR00723">
    <property type="entry name" value="SUBTILISIN"/>
</dbReference>
<dbReference type="InterPro" id="IPR036852">
    <property type="entry name" value="Peptidase_S8/S53_dom_sf"/>
</dbReference>
<dbReference type="RefSeq" id="WP_310024875.1">
    <property type="nucleotide sequence ID" value="NZ_JAVDVI010000003.1"/>
</dbReference>
<accession>A0ABU1TLW6</accession>
<evidence type="ECO:0000313" key="10">
    <source>
        <dbReference type="EMBL" id="MDR6966960.1"/>
    </source>
</evidence>
<keyword evidence="11" id="KW-1185">Reference proteome</keyword>
<evidence type="ECO:0000256" key="6">
    <source>
        <dbReference type="PROSITE-ProRule" id="PRU01240"/>
    </source>
</evidence>
<reference evidence="10 11" key="1">
    <citation type="submission" date="2023-07" db="EMBL/GenBank/DDBJ databases">
        <title>Sorghum-associated microbial communities from plants grown in Nebraska, USA.</title>
        <authorList>
            <person name="Schachtman D."/>
        </authorList>
    </citation>
    <scope>NUCLEOTIDE SEQUENCE [LARGE SCALE GENOMIC DNA]</scope>
    <source>
        <strain evidence="10 11">3773</strain>
    </source>
</reference>